<evidence type="ECO:0000313" key="5">
    <source>
        <dbReference type="EMBL" id="GMG81164.1"/>
    </source>
</evidence>
<dbReference type="CDD" id="cd03216">
    <property type="entry name" value="ABC_Carb_Monos_I"/>
    <property type="match status" value="1"/>
</dbReference>
<organism evidence="5 6">
    <name type="scientific">Paralimibaculum aggregatum</name>
    <dbReference type="NCBI Taxonomy" id="3036245"/>
    <lineage>
        <taxon>Bacteria</taxon>
        <taxon>Pseudomonadati</taxon>
        <taxon>Pseudomonadota</taxon>
        <taxon>Alphaproteobacteria</taxon>
        <taxon>Rhodobacterales</taxon>
        <taxon>Paracoccaceae</taxon>
        <taxon>Paralimibaculum</taxon>
    </lineage>
</organism>
<dbReference type="PANTHER" id="PTHR43790:SF4">
    <property type="entry name" value="GUANOSINE IMPORT ATP-BINDING PROTEIN NUPO"/>
    <property type="match status" value="1"/>
</dbReference>
<dbReference type="InterPro" id="IPR027417">
    <property type="entry name" value="P-loop_NTPase"/>
</dbReference>
<evidence type="ECO:0000313" key="6">
    <source>
        <dbReference type="Proteomes" id="UP001239909"/>
    </source>
</evidence>
<dbReference type="InterPro" id="IPR050107">
    <property type="entry name" value="ABC_carbohydrate_import_ATPase"/>
</dbReference>
<keyword evidence="6" id="KW-1185">Reference proteome</keyword>
<dbReference type="Gene3D" id="3.40.50.300">
    <property type="entry name" value="P-loop containing nucleotide triphosphate hydrolases"/>
    <property type="match status" value="2"/>
</dbReference>
<feature type="region of interest" description="Disordered" evidence="3">
    <location>
        <begin position="512"/>
        <end position="538"/>
    </location>
</feature>
<evidence type="ECO:0000259" key="4">
    <source>
        <dbReference type="PROSITE" id="PS50893"/>
    </source>
</evidence>
<protein>
    <submittedName>
        <fullName evidence="5">ABC transporter ATP-binding protein</fullName>
    </submittedName>
</protein>
<dbReference type="InterPro" id="IPR003439">
    <property type="entry name" value="ABC_transporter-like_ATP-bd"/>
</dbReference>
<proteinExistence type="predicted"/>
<dbReference type="SUPFAM" id="SSF52540">
    <property type="entry name" value="P-loop containing nucleoside triphosphate hydrolases"/>
    <property type="match status" value="2"/>
</dbReference>
<dbReference type="Proteomes" id="UP001239909">
    <property type="component" value="Unassembled WGS sequence"/>
</dbReference>
<dbReference type="InterPro" id="IPR003593">
    <property type="entry name" value="AAA+_ATPase"/>
</dbReference>
<evidence type="ECO:0000256" key="2">
    <source>
        <dbReference type="ARBA" id="ARBA00022840"/>
    </source>
</evidence>
<sequence>MTAPAVRLSGITKRFGPVVANDAVDLEIPAGTIHGIIGENGAGKSTLVSVLYGFHRADEGRIEIDGRPAEIRDSADAIALGIGMVHQHFMLVPNFTVLENVMLGAEGGWRLAGGARGARAALARLGAEHGLEIDPEAEVGGLAVGLQQRVEILKALFRGARILILDEPTGVLTPEETTRFFGLLATLKARGVTVLLITHKLGEVMAATDGVSVMRGGRMVAHRVTAETGPEELARLMMGRDIAAPARPAASAPGTAPALEARGLGWRDRRGVACLEAVDLALRPGEILGLAGVAGNGQSELLDLLAGLMPPQAGEIRIGARRITAADPADPAEMRRLGLAHVPEDRHRRGLVLAMEAAENAVLGYHHGPQAGPPGRLSPAAMRAHCARLMARHGVRPEAPSLRAAAFSGGNQQRLVMGREIEADPAVLLIGQPTRGVDIGGIAALHEQILGLRAKGCAILLVSVELDEILALSDRVAVMAAGRIVAEFPCAEATRERIGLAMAGIPETPGAAAAMAGPGAAGPAGGGGGGPGPADPRH</sequence>
<dbReference type="RefSeq" id="WP_285669794.1">
    <property type="nucleotide sequence ID" value="NZ_BSYI01000002.1"/>
</dbReference>
<dbReference type="PROSITE" id="PS50893">
    <property type="entry name" value="ABC_TRANSPORTER_2"/>
    <property type="match status" value="2"/>
</dbReference>
<dbReference type="PROSITE" id="PS00211">
    <property type="entry name" value="ABC_TRANSPORTER_1"/>
    <property type="match status" value="1"/>
</dbReference>
<dbReference type="CDD" id="cd03215">
    <property type="entry name" value="ABC_Carb_Monos_II"/>
    <property type="match status" value="1"/>
</dbReference>
<keyword evidence="2 5" id="KW-0067">ATP-binding</keyword>
<dbReference type="SMART" id="SM00382">
    <property type="entry name" value="AAA"/>
    <property type="match status" value="2"/>
</dbReference>
<evidence type="ECO:0000256" key="3">
    <source>
        <dbReference type="SAM" id="MobiDB-lite"/>
    </source>
</evidence>
<accession>A0ABQ6LKJ0</accession>
<feature type="domain" description="ABC transporter" evidence="4">
    <location>
        <begin position="259"/>
        <end position="506"/>
    </location>
</feature>
<dbReference type="Pfam" id="PF00005">
    <property type="entry name" value="ABC_tran"/>
    <property type="match status" value="2"/>
</dbReference>
<dbReference type="GO" id="GO:0005524">
    <property type="term" value="F:ATP binding"/>
    <property type="evidence" value="ECO:0007669"/>
    <property type="project" value="UniProtKB-KW"/>
</dbReference>
<dbReference type="InterPro" id="IPR017871">
    <property type="entry name" value="ABC_transporter-like_CS"/>
</dbReference>
<reference evidence="5 6" key="1">
    <citation type="submission" date="2023-04" db="EMBL/GenBank/DDBJ databases">
        <title>Marinoamorphus aggregata gen. nov., sp. Nov., isolate from tissue of brittle star Ophioplocus japonicus.</title>
        <authorList>
            <person name="Kawano K."/>
            <person name="Sawayama S."/>
            <person name="Nakagawa S."/>
        </authorList>
    </citation>
    <scope>NUCLEOTIDE SEQUENCE [LARGE SCALE GENOMIC DNA]</scope>
    <source>
        <strain evidence="5 6">NKW23</strain>
    </source>
</reference>
<evidence type="ECO:0000256" key="1">
    <source>
        <dbReference type="ARBA" id="ARBA00022741"/>
    </source>
</evidence>
<feature type="domain" description="ABC transporter" evidence="4">
    <location>
        <begin position="6"/>
        <end position="241"/>
    </location>
</feature>
<keyword evidence="1" id="KW-0547">Nucleotide-binding</keyword>
<feature type="compositionally biased region" description="Gly residues" evidence="3">
    <location>
        <begin position="519"/>
        <end position="532"/>
    </location>
</feature>
<dbReference type="EMBL" id="BSYI01000002">
    <property type="protein sequence ID" value="GMG81164.1"/>
    <property type="molecule type" value="Genomic_DNA"/>
</dbReference>
<dbReference type="PANTHER" id="PTHR43790">
    <property type="entry name" value="CARBOHYDRATE TRANSPORT ATP-BINDING PROTEIN MG119-RELATED"/>
    <property type="match status" value="1"/>
</dbReference>
<comment type="caution">
    <text evidence="5">The sequence shown here is derived from an EMBL/GenBank/DDBJ whole genome shotgun (WGS) entry which is preliminary data.</text>
</comment>
<gene>
    <name evidence="5" type="ORF">LNKW23_03760</name>
</gene>
<name>A0ABQ6LKJ0_9RHOB</name>